<evidence type="ECO:0000259" key="5">
    <source>
        <dbReference type="PROSITE" id="PS51173"/>
    </source>
</evidence>
<gene>
    <name evidence="6" type="ORF">GA0070558_10771</name>
</gene>
<dbReference type="InterPro" id="IPR012291">
    <property type="entry name" value="CBM2_carb-bd_dom_sf"/>
</dbReference>
<organism evidence="6 7">
    <name type="scientific">Micromonospora haikouensis</name>
    <dbReference type="NCBI Taxonomy" id="686309"/>
    <lineage>
        <taxon>Bacteria</taxon>
        <taxon>Bacillati</taxon>
        <taxon>Actinomycetota</taxon>
        <taxon>Actinomycetes</taxon>
        <taxon>Micromonosporales</taxon>
        <taxon>Micromonosporaceae</taxon>
        <taxon>Micromonospora</taxon>
    </lineage>
</organism>
<dbReference type="InterPro" id="IPR048955">
    <property type="entry name" value="Cip1-like_core"/>
</dbReference>
<dbReference type="InterPro" id="IPR013320">
    <property type="entry name" value="ConA-like_dom_sf"/>
</dbReference>
<evidence type="ECO:0000313" key="7">
    <source>
        <dbReference type="Proteomes" id="UP000199375"/>
    </source>
</evidence>
<keyword evidence="1" id="KW-0378">Hydrolase</keyword>
<name>A0A1C4V7K3_9ACTN</name>
<feature type="compositionally biased region" description="Pro residues" evidence="4">
    <location>
        <begin position="165"/>
        <end position="210"/>
    </location>
</feature>
<protein>
    <submittedName>
        <fullName evidence="6">Cellulose binding domain-containing protein</fullName>
    </submittedName>
</protein>
<feature type="domain" description="CBM2" evidence="5">
    <location>
        <begin position="56"/>
        <end position="164"/>
    </location>
</feature>
<evidence type="ECO:0000256" key="2">
    <source>
        <dbReference type="ARBA" id="ARBA00023295"/>
    </source>
</evidence>
<dbReference type="AlphaFoldDB" id="A0A1C4V7K3"/>
<evidence type="ECO:0000256" key="1">
    <source>
        <dbReference type="ARBA" id="ARBA00022801"/>
    </source>
</evidence>
<dbReference type="Gene3D" id="2.60.120.200">
    <property type="match status" value="1"/>
</dbReference>
<dbReference type="SMART" id="SM00637">
    <property type="entry name" value="CBD_II"/>
    <property type="match status" value="1"/>
</dbReference>
<keyword evidence="3" id="KW-0119">Carbohydrate metabolism</keyword>
<dbReference type="GO" id="GO:0000272">
    <property type="term" value="P:polysaccharide catabolic process"/>
    <property type="evidence" value="ECO:0007669"/>
    <property type="project" value="UniProtKB-KW"/>
</dbReference>
<dbReference type="InterPro" id="IPR018366">
    <property type="entry name" value="CBM2_CS"/>
</dbReference>
<dbReference type="Proteomes" id="UP000199375">
    <property type="component" value="Unassembled WGS sequence"/>
</dbReference>
<sequence>MRAFPQFPVPPSAAPVRWHTLGRNPMRISRARLTPIVAAGAVLAAALAGVGLPTAPATAAAGCRIDYVPNQWTGGFTANIRISPGDTAVNGWTVTWTWGGDQRITNGWSAEVSQSGATVTARNVAWNASVPAGGSTEFGVQGTVGANTAGPTGFALNGVPCNGATPPPTTTAPPTTPPPTTPPPTTPPPTTPPPTTPPPTTPPPTTPPPAGCGTAVLCDGFENQTGSVPSGDWTVVNPDCSGTGTAAIDTATTHSGSRSLRINGTVGYCNHVFARTTRGLSTLGAVRYARLWVRHTTALPTSHVTFLAMADSADGGKDLRMGGQNGALQWNRASDDATLPEQSPSGVALSLPLATNRWSCVEFMVDGAQGRLNTWVDGTAVTGLTVDGTPTHDIDGQWLNRTWRPQLTDLRLGWESYGEGADTLWFDDVAVGPSRIGC</sequence>
<dbReference type="PROSITE" id="PS51173">
    <property type="entry name" value="CBM2"/>
    <property type="match status" value="1"/>
</dbReference>
<dbReference type="GO" id="GO:0030247">
    <property type="term" value="F:polysaccharide binding"/>
    <property type="evidence" value="ECO:0007669"/>
    <property type="project" value="UniProtKB-UniRule"/>
</dbReference>
<dbReference type="GO" id="GO:0004553">
    <property type="term" value="F:hydrolase activity, hydrolyzing O-glycosyl compounds"/>
    <property type="evidence" value="ECO:0007669"/>
    <property type="project" value="InterPro"/>
</dbReference>
<dbReference type="PROSITE" id="PS00561">
    <property type="entry name" value="CBM2_A"/>
    <property type="match status" value="1"/>
</dbReference>
<evidence type="ECO:0000256" key="3">
    <source>
        <dbReference type="ARBA" id="ARBA00023326"/>
    </source>
</evidence>
<dbReference type="InterPro" id="IPR008965">
    <property type="entry name" value="CBM2/CBM3_carb-bd_dom_sf"/>
</dbReference>
<dbReference type="SUPFAM" id="SSF49899">
    <property type="entry name" value="Concanavalin A-like lectins/glucanases"/>
    <property type="match status" value="1"/>
</dbReference>
<proteinExistence type="predicted"/>
<dbReference type="Gene3D" id="2.60.40.290">
    <property type="match status" value="1"/>
</dbReference>
<accession>A0A1C4V7K3</accession>
<keyword evidence="2" id="KW-0326">Glycosidase</keyword>
<dbReference type="EMBL" id="FMCW01000007">
    <property type="protein sequence ID" value="SCE79759.1"/>
    <property type="molecule type" value="Genomic_DNA"/>
</dbReference>
<reference evidence="6 7" key="1">
    <citation type="submission" date="2016-06" db="EMBL/GenBank/DDBJ databases">
        <authorList>
            <person name="Kjaerup R.B."/>
            <person name="Dalgaard T.S."/>
            <person name="Juul-Madsen H.R."/>
        </authorList>
    </citation>
    <scope>NUCLEOTIDE SEQUENCE [LARGE SCALE GENOMIC DNA]</scope>
    <source>
        <strain evidence="6 7">DSM 45626</strain>
    </source>
</reference>
<dbReference type="Pfam" id="PF21340">
    <property type="entry name" value="Polysacc_lyase-like"/>
    <property type="match status" value="1"/>
</dbReference>
<keyword evidence="3" id="KW-0624">Polysaccharide degradation</keyword>
<dbReference type="Pfam" id="PF00553">
    <property type="entry name" value="CBM_2"/>
    <property type="match status" value="1"/>
</dbReference>
<evidence type="ECO:0000313" key="6">
    <source>
        <dbReference type="EMBL" id="SCE79759.1"/>
    </source>
</evidence>
<dbReference type="InterPro" id="IPR001919">
    <property type="entry name" value="CBD2"/>
</dbReference>
<dbReference type="SUPFAM" id="SSF49384">
    <property type="entry name" value="Carbohydrate-binding domain"/>
    <property type="match status" value="1"/>
</dbReference>
<evidence type="ECO:0000256" key="4">
    <source>
        <dbReference type="SAM" id="MobiDB-lite"/>
    </source>
</evidence>
<feature type="region of interest" description="Disordered" evidence="4">
    <location>
        <begin position="157"/>
        <end position="213"/>
    </location>
</feature>